<proteinExistence type="predicted"/>
<keyword evidence="1" id="KW-0732">Signal</keyword>
<dbReference type="Proteomes" id="UP001529491">
    <property type="component" value="Chromosome"/>
</dbReference>
<dbReference type="SUPFAM" id="SSF52833">
    <property type="entry name" value="Thioredoxin-like"/>
    <property type="match status" value="1"/>
</dbReference>
<dbReference type="RefSeq" id="WP_310471819.1">
    <property type="nucleotide sequence ID" value="NZ_CP136522.1"/>
</dbReference>
<evidence type="ECO:0000259" key="2">
    <source>
        <dbReference type="PROSITE" id="PS51352"/>
    </source>
</evidence>
<gene>
    <name evidence="3" type="ORF">RGE70_12715</name>
</gene>
<dbReference type="Pfam" id="PF00578">
    <property type="entry name" value="AhpC-TSA"/>
    <property type="match status" value="1"/>
</dbReference>
<evidence type="ECO:0000313" key="4">
    <source>
        <dbReference type="Proteomes" id="UP001529491"/>
    </source>
</evidence>
<name>A0ABZ0JV45_9GAMM</name>
<feature type="chain" id="PRO_5045780879" evidence="1">
    <location>
        <begin position="21"/>
        <end position="167"/>
    </location>
</feature>
<evidence type="ECO:0000256" key="1">
    <source>
        <dbReference type="SAM" id="SignalP"/>
    </source>
</evidence>
<dbReference type="InterPro" id="IPR036249">
    <property type="entry name" value="Thioredoxin-like_sf"/>
</dbReference>
<accession>A0ABZ0JV45</accession>
<protein>
    <submittedName>
        <fullName evidence="3">Redoxin domain-containing protein</fullName>
    </submittedName>
</protein>
<sequence length="167" mass="18582">MKAKFILLQLISLLVCFELAAASHSPQLLHYQHMDLHKGQIQALDSLKGKPTLMMFFEPQCPWCLKQGKAFNSLLGQCPDDFNIVALGIHGDKASLKKAWWKMKLNFPGYLTGAAMLKDIGNVPATPITLIADEEGNLVSHLRGYVKLNALLPQLQQHFDLSCLNQA</sequence>
<feature type="domain" description="Thioredoxin" evidence="2">
    <location>
        <begin position="19"/>
        <end position="160"/>
    </location>
</feature>
<keyword evidence="4" id="KW-1185">Reference proteome</keyword>
<dbReference type="PROSITE" id="PS51352">
    <property type="entry name" value="THIOREDOXIN_2"/>
    <property type="match status" value="1"/>
</dbReference>
<dbReference type="Gene3D" id="3.40.30.10">
    <property type="entry name" value="Glutaredoxin"/>
    <property type="match status" value="1"/>
</dbReference>
<dbReference type="EMBL" id="CP136522">
    <property type="protein sequence ID" value="WOT04190.1"/>
    <property type="molecule type" value="Genomic_DNA"/>
</dbReference>
<dbReference type="InterPro" id="IPR013766">
    <property type="entry name" value="Thioredoxin_domain"/>
</dbReference>
<organism evidence="3 4">
    <name type="scientific">Shewanella youngdeokensis</name>
    <dbReference type="NCBI Taxonomy" id="2999068"/>
    <lineage>
        <taxon>Bacteria</taxon>
        <taxon>Pseudomonadati</taxon>
        <taxon>Pseudomonadota</taxon>
        <taxon>Gammaproteobacteria</taxon>
        <taxon>Alteromonadales</taxon>
        <taxon>Shewanellaceae</taxon>
        <taxon>Shewanella</taxon>
    </lineage>
</organism>
<dbReference type="InterPro" id="IPR000866">
    <property type="entry name" value="AhpC/TSA"/>
</dbReference>
<evidence type="ECO:0000313" key="3">
    <source>
        <dbReference type="EMBL" id="WOT04190.1"/>
    </source>
</evidence>
<feature type="signal peptide" evidence="1">
    <location>
        <begin position="1"/>
        <end position="20"/>
    </location>
</feature>
<reference evidence="3 4" key="1">
    <citation type="submission" date="2023-10" db="EMBL/GenBank/DDBJ databases">
        <title>Complete genome sequence of Shewanella sp. DAU334.</title>
        <authorList>
            <person name="Lee Y.-S."/>
            <person name="Jeong H.-R."/>
            <person name="Hwang E.-J."/>
            <person name="Choi Y.-L."/>
            <person name="Kim G.-D."/>
        </authorList>
    </citation>
    <scope>NUCLEOTIDE SEQUENCE [LARGE SCALE GENOMIC DNA]</scope>
    <source>
        <strain evidence="3 4">DAU334</strain>
    </source>
</reference>